<evidence type="ECO:0000313" key="6">
    <source>
        <dbReference type="EMBL" id="HIR09262.1"/>
    </source>
</evidence>
<comment type="caution">
    <text evidence="6">The sequence shown here is derived from an EMBL/GenBank/DDBJ whole genome shotgun (WGS) entry which is preliminary data.</text>
</comment>
<evidence type="ECO:0000256" key="4">
    <source>
        <dbReference type="ARBA" id="ARBA00023163"/>
    </source>
</evidence>
<reference evidence="6" key="1">
    <citation type="submission" date="2020-10" db="EMBL/GenBank/DDBJ databases">
        <authorList>
            <person name="Gilroy R."/>
        </authorList>
    </citation>
    <scope>NUCLEOTIDE SEQUENCE</scope>
    <source>
        <strain evidence="6">ChiHjej9B8-7071</strain>
    </source>
</reference>
<evidence type="ECO:0000313" key="7">
    <source>
        <dbReference type="Proteomes" id="UP000824258"/>
    </source>
</evidence>
<evidence type="ECO:0000256" key="3">
    <source>
        <dbReference type="ARBA" id="ARBA00023125"/>
    </source>
</evidence>
<organism evidence="6 7">
    <name type="scientific">Candidatus Avoscillospira stercoripullorum</name>
    <dbReference type="NCBI Taxonomy" id="2840709"/>
    <lineage>
        <taxon>Bacteria</taxon>
        <taxon>Bacillati</taxon>
        <taxon>Bacillota</taxon>
        <taxon>Clostridia</taxon>
        <taxon>Eubacteriales</taxon>
        <taxon>Oscillospiraceae</taxon>
        <taxon>Oscillospiraceae incertae sedis</taxon>
        <taxon>Candidatus Avoscillospira</taxon>
    </lineage>
</organism>
<keyword evidence="4" id="KW-0804">Transcription</keyword>
<dbReference type="InterPro" id="IPR036388">
    <property type="entry name" value="WH-like_DNA-bd_sf"/>
</dbReference>
<evidence type="ECO:0000256" key="2">
    <source>
        <dbReference type="ARBA" id="ARBA00023015"/>
    </source>
</evidence>
<dbReference type="Gene3D" id="1.10.10.10">
    <property type="entry name" value="Winged helix-like DNA-binding domain superfamily/Winged helix DNA-binding domain"/>
    <property type="match status" value="1"/>
</dbReference>
<dbReference type="PROSITE" id="PS50931">
    <property type="entry name" value="HTH_LYSR"/>
    <property type="match status" value="1"/>
</dbReference>
<evidence type="ECO:0000259" key="5">
    <source>
        <dbReference type="PROSITE" id="PS50931"/>
    </source>
</evidence>
<keyword evidence="3" id="KW-0238">DNA-binding</keyword>
<dbReference type="SUPFAM" id="SSF46785">
    <property type="entry name" value="Winged helix' DNA-binding domain"/>
    <property type="match status" value="1"/>
</dbReference>
<accession>A0A9D1A6M2</accession>
<dbReference type="EMBL" id="DVGD01000072">
    <property type="protein sequence ID" value="HIR09262.1"/>
    <property type="molecule type" value="Genomic_DNA"/>
</dbReference>
<dbReference type="InterPro" id="IPR000847">
    <property type="entry name" value="LysR_HTH_N"/>
</dbReference>
<gene>
    <name evidence="6" type="ORF">IAA70_02535</name>
</gene>
<protein>
    <submittedName>
        <fullName evidence="6">LysR family transcriptional regulator</fullName>
    </submittedName>
</protein>
<sequence>MNTQHLQYIVEIERTRSISQAAKNLYLSQPNLSRVLHELEEQLGFAIFERTSRGVMPTDRGALFLQYARRILMEMESIEALGRFDPAKNRLRICFPRSGRYLDVAARFLAESYPGAYTWISPALPEDLARWELVQRDCADNGVYYRDALIYRRSYTFTEMERQLLRRILTQMKEEARLLKNPAED</sequence>
<dbReference type="PANTHER" id="PTHR30346">
    <property type="entry name" value="TRANSCRIPTIONAL DUAL REGULATOR HCAR-RELATED"/>
    <property type="match status" value="1"/>
</dbReference>
<name>A0A9D1A6M2_9FIRM</name>
<dbReference type="AlphaFoldDB" id="A0A9D1A6M2"/>
<dbReference type="Proteomes" id="UP000824258">
    <property type="component" value="Unassembled WGS sequence"/>
</dbReference>
<dbReference type="PRINTS" id="PR00039">
    <property type="entry name" value="HTHLYSR"/>
</dbReference>
<dbReference type="GO" id="GO:0003700">
    <property type="term" value="F:DNA-binding transcription factor activity"/>
    <property type="evidence" value="ECO:0007669"/>
    <property type="project" value="InterPro"/>
</dbReference>
<evidence type="ECO:0000256" key="1">
    <source>
        <dbReference type="ARBA" id="ARBA00009437"/>
    </source>
</evidence>
<dbReference type="Pfam" id="PF00126">
    <property type="entry name" value="HTH_1"/>
    <property type="match status" value="1"/>
</dbReference>
<dbReference type="GO" id="GO:0032993">
    <property type="term" value="C:protein-DNA complex"/>
    <property type="evidence" value="ECO:0007669"/>
    <property type="project" value="TreeGrafter"/>
</dbReference>
<comment type="similarity">
    <text evidence="1">Belongs to the LysR transcriptional regulatory family.</text>
</comment>
<dbReference type="GO" id="GO:0003677">
    <property type="term" value="F:DNA binding"/>
    <property type="evidence" value="ECO:0007669"/>
    <property type="project" value="UniProtKB-KW"/>
</dbReference>
<reference evidence="6" key="2">
    <citation type="journal article" date="2021" name="PeerJ">
        <title>Extensive microbial diversity within the chicken gut microbiome revealed by metagenomics and culture.</title>
        <authorList>
            <person name="Gilroy R."/>
            <person name="Ravi A."/>
            <person name="Getino M."/>
            <person name="Pursley I."/>
            <person name="Horton D.L."/>
            <person name="Alikhan N.F."/>
            <person name="Baker D."/>
            <person name="Gharbi K."/>
            <person name="Hall N."/>
            <person name="Watson M."/>
            <person name="Adriaenssens E.M."/>
            <person name="Foster-Nyarko E."/>
            <person name="Jarju S."/>
            <person name="Secka A."/>
            <person name="Antonio M."/>
            <person name="Oren A."/>
            <person name="Chaudhuri R.R."/>
            <person name="La Ragione R."/>
            <person name="Hildebrand F."/>
            <person name="Pallen M.J."/>
        </authorList>
    </citation>
    <scope>NUCLEOTIDE SEQUENCE</scope>
    <source>
        <strain evidence="6">ChiHjej9B8-7071</strain>
    </source>
</reference>
<dbReference type="PANTHER" id="PTHR30346:SF28">
    <property type="entry name" value="HTH-TYPE TRANSCRIPTIONAL REGULATOR CYNR"/>
    <property type="match status" value="1"/>
</dbReference>
<dbReference type="FunFam" id="1.10.10.10:FF:000001">
    <property type="entry name" value="LysR family transcriptional regulator"/>
    <property type="match status" value="1"/>
</dbReference>
<proteinExistence type="inferred from homology"/>
<keyword evidence="2" id="KW-0805">Transcription regulation</keyword>
<dbReference type="InterPro" id="IPR036390">
    <property type="entry name" value="WH_DNA-bd_sf"/>
</dbReference>
<feature type="domain" description="HTH lysR-type" evidence="5">
    <location>
        <begin position="1"/>
        <end position="58"/>
    </location>
</feature>